<dbReference type="PANTHER" id="PTHR46638:SF1">
    <property type="entry name" value="CORRINOID ADENOSYLTRANSFERASE"/>
    <property type="match status" value="1"/>
</dbReference>
<protein>
    <submittedName>
        <fullName evidence="1">Cob(I)yrinic acid a,c-diamide adenosyltransferase</fullName>
    </submittedName>
</protein>
<dbReference type="Pfam" id="PF02572">
    <property type="entry name" value="CobA_CobO_BtuR"/>
    <property type="match status" value="1"/>
</dbReference>
<evidence type="ECO:0000313" key="2">
    <source>
        <dbReference type="Proteomes" id="UP000184089"/>
    </source>
</evidence>
<gene>
    <name evidence="1" type="ORF">SAMN05444424_1615</name>
</gene>
<sequence length="180" mass="19266">MAEERREQLGLVHIYTGDGKGKTTASVGLCVRALGAGERVYFTQFLKGGDSAELESLRRLGAQVCSPRTSGKFYFAMDEGEKAACRAQQQELLAQAAAAAAGGTYRLVVCDEIMAALSLGLVEEGQVLALLAGRDSGTEVVLTGRDAPLALVEQSDYCTEMCCRKHPFERGVPARKGIEF</sequence>
<reference evidence="2" key="1">
    <citation type="submission" date="2016-11" db="EMBL/GenBank/DDBJ databases">
        <authorList>
            <person name="Jaros S."/>
            <person name="Januszkiewicz K."/>
            <person name="Wedrychowicz H."/>
        </authorList>
    </citation>
    <scope>NUCLEOTIDE SEQUENCE [LARGE SCALE GENOMIC DNA]</scope>
    <source>
        <strain evidence="2">DSM 4029</strain>
    </source>
</reference>
<dbReference type="InterPro" id="IPR027417">
    <property type="entry name" value="P-loop_NTPase"/>
</dbReference>
<proteinExistence type="predicted"/>
<dbReference type="AlphaFoldDB" id="A0AAQ1MDJ5"/>
<dbReference type="PIRSF" id="PIRSF015617">
    <property type="entry name" value="Adensltrnsf_CobA"/>
    <property type="match status" value="1"/>
</dbReference>
<comment type="caution">
    <text evidence="1">The sequence shown here is derived from an EMBL/GenBank/DDBJ whole genome shotgun (WGS) entry which is preliminary data.</text>
</comment>
<accession>A0AAQ1MDJ5</accession>
<dbReference type="InterPro" id="IPR003724">
    <property type="entry name" value="CblAdoTrfase_CobA"/>
</dbReference>
<dbReference type="SUPFAM" id="SSF52540">
    <property type="entry name" value="P-loop containing nucleoside triphosphate hydrolases"/>
    <property type="match status" value="1"/>
</dbReference>
<dbReference type="GO" id="GO:0009236">
    <property type="term" value="P:cobalamin biosynthetic process"/>
    <property type="evidence" value="ECO:0007669"/>
    <property type="project" value="InterPro"/>
</dbReference>
<organism evidence="1 2">
    <name type="scientific">Bittarella massiliensis</name>
    <name type="common">ex Durand et al. 2017</name>
    <dbReference type="NCBI Taxonomy" id="1720313"/>
    <lineage>
        <taxon>Bacteria</taxon>
        <taxon>Bacillati</taxon>
        <taxon>Bacillota</taxon>
        <taxon>Clostridia</taxon>
        <taxon>Eubacteriales</taxon>
        <taxon>Oscillospiraceae</taxon>
        <taxon>Bittarella (ex Durand et al. 2017)</taxon>
    </lineage>
</organism>
<evidence type="ECO:0000313" key="1">
    <source>
        <dbReference type="EMBL" id="SHG13800.1"/>
    </source>
</evidence>
<dbReference type="Gene3D" id="3.40.50.300">
    <property type="entry name" value="P-loop containing nucleotide triphosphate hydrolases"/>
    <property type="match status" value="1"/>
</dbReference>
<name>A0AAQ1MDJ5_9FIRM</name>
<dbReference type="PANTHER" id="PTHR46638">
    <property type="entry name" value="CORRINOID ADENOSYLTRANSFERASE"/>
    <property type="match status" value="1"/>
</dbReference>
<dbReference type="GO" id="GO:0008817">
    <property type="term" value="F:corrinoid adenosyltransferase activity"/>
    <property type="evidence" value="ECO:0007669"/>
    <property type="project" value="InterPro"/>
</dbReference>
<dbReference type="Proteomes" id="UP000184089">
    <property type="component" value="Unassembled WGS sequence"/>
</dbReference>
<dbReference type="EMBL" id="FQVY01000002">
    <property type="protein sequence ID" value="SHG13800.1"/>
    <property type="molecule type" value="Genomic_DNA"/>
</dbReference>
<dbReference type="GO" id="GO:0005524">
    <property type="term" value="F:ATP binding"/>
    <property type="evidence" value="ECO:0007669"/>
    <property type="project" value="InterPro"/>
</dbReference>
<dbReference type="RefSeq" id="WP_021660537.1">
    <property type="nucleotide sequence ID" value="NZ_FQVY01000002.1"/>
</dbReference>